<protein>
    <recommendedName>
        <fullName evidence="4">Flagellar hook-length control protein</fullName>
    </recommendedName>
</protein>
<evidence type="ECO:0000256" key="1">
    <source>
        <dbReference type="SAM" id="MobiDB-lite"/>
    </source>
</evidence>
<dbReference type="eggNOG" id="ENOG5032D39">
    <property type="taxonomic scope" value="Bacteria"/>
</dbReference>
<evidence type="ECO:0008006" key="4">
    <source>
        <dbReference type="Google" id="ProtNLM"/>
    </source>
</evidence>
<accession>D5PGF6</accession>
<keyword evidence="3" id="KW-1185">Reference proteome</keyword>
<dbReference type="AlphaFoldDB" id="D5PGF6"/>
<name>D5PGF6_9MYCO</name>
<evidence type="ECO:0000313" key="2">
    <source>
        <dbReference type="EMBL" id="EFG74810.1"/>
    </source>
</evidence>
<evidence type="ECO:0000313" key="3">
    <source>
        <dbReference type="Proteomes" id="UP000003653"/>
    </source>
</evidence>
<proteinExistence type="predicted"/>
<feature type="compositionally biased region" description="Acidic residues" evidence="1">
    <location>
        <begin position="115"/>
        <end position="134"/>
    </location>
</feature>
<dbReference type="RefSeq" id="WP_007169239.1">
    <property type="nucleotide sequence ID" value="NZ_GG770554.1"/>
</dbReference>
<dbReference type="HOGENOM" id="CLU_1684602_0_0_11"/>
<gene>
    <name evidence="2" type="ORF">HMPREF0591_5250</name>
</gene>
<reference evidence="2 3" key="1">
    <citation type="submission" date="2010-04" db="EMBL/GenBank/DDBJ databases">
        <authorList>
            <person name="Muzny D."/>
            <person name="Qin X."/>
            <person name="Deng J."/>
            <person name="Jiang H."/>
            <person name="Liu Y."/>
            <person name="Qu J."/>
            <person name="Song X.-Z."/>
            <person name="Zhang L."/>
            <person name="Thornton R."/>
            <person name="Coyle M."/>
            <person name="Francisco L."/>
            <person name="Jackson L."/>
            <person name="Javaid M."/>
            <person name="Korchina V."/>
            <person name="Kovar C."/>
            <person name="Mata R."/>
            <person name="Mathew T."/>
            <person name="Ngo R."/>
            <person name="Nguyen L."/>
            <person name="Nguyen N."/>
            <person name="Okwuonu G."/>
            <person name="Ongeri F."/>
            <person name="Pham C."/>
            <person name="Simmons D."/>
            <person name="Wilczek-Boney K."/>
            <person name="Hale W."/>
            <person name="Jakkamsetti A."/>
            <person name="Pham P."/>
            <person name="Ruth R."/>
            <person name="San Lucas F."/>
            <person name="Warren J."/>
            <person name="Zhang J."/>
            <person name="Zhao Z."/>
            <person name="Zhou C."/>
            <person name="Zhu D."/>
            <person name="Lee S."/>
            <person name="Bess C."/>
            <person name="Blankenburg K."/>
            <person name="Forbes L."/>
            <person name="Fu Q."/>
            <person name="Gubbala S."/>
            <person name="Hirani K."/>
            <person name="Jayaseelan J.C."/>
            <person name="Lara F."/>
            <person name="Munidasa M."/>
            <person name="Palculict T."/>
            <person name="Patil S."/>
            <person name="Pu L.-L."/>
            <person name="Saada N."/>
            <person name="Tang L."/>
            <person name="Weissenberger G."/>
            <person name="Zhu Y."/>
            <person name="Hemphill L."/>
            <person name="Shang Y."/>
            <person name="Youmans B."/>
            <person name="Ayvaz T."/>
            <person name="Ross M."/>
            <person name="Santibanez J."/>
            <person name="Aqrawi P."/>
            <person name="Gross S."/>
            <person name="Joshi V."/>
            <person name="Fowler G."/>
            <person name="Nazareth L."/>
            <person name="Reid J."/>
            <person name="Worley K."/>
            <person name="Petrosino J."/>
            <person name="Highlander S."/>
            <person name="Gibbs R."/>
        </authorList>
    </citation>
    <scope>NUCLEOTIDE SEQUENCE [LARGE SCALE GENOMIC DNA]</scope>
    <source>
        <strain evidence="2 3">ATCC BAA-614</strain>
    </source>
</reference>
<organism evidence="2 3">
    <name type="scientific">Mycobacterium parascrofulaceum ATCC BAA-614</name>
    <dbReference type="NCBI Taxonomy" id="525368"/>
    <lineage>
        <taxon>Bacteria</taxon>
        <taxon>Bacillati</taxon>
        <taxon>Actinomycetota</taxon>
        <taxon>Actinomycetes</taxon>
        <taxon>Mycobacteriales</taxon>
        <taxon>Mycobacteriaceae</taxon>
        <taxon>Mycobacterium</taxon>
        <taxon>Mycobacterium simiae complex</taxon>
    </lineage>
</organism>
<dbReference type="EMBL" id="ADNV01000350">
    <property type="protein sequence ID" value="EFG74810.1"/>
    <property type="molecule type" value="Genomic_DNA"/>
</dbReference>
<dbReference type="Proteomes" id="UP000003653">
    <property type="component" value="Unassembled WGS sequence"/>
</dbReference>
<feature type="region of interest" description="Disordered" evidence="1">
    <location>
        <begin position="87"/>
        <end position="171"/>
    </location>
</feature>
<comment type="caution">
    <text evidence="2">The sequence shown here is derived from an EMBL/GenBank/DDBJ whole genome shotgun (WGS) entry which is preliminary data.</text>
</comment>
<sequence length="171" mass="17872">MTTMTPEDAIKAASSIARDVADGRLSPTALQDHAVAELREMVGTVVGPDDPAWSLQCDIARQVLALDGVPADELAEWLAVARLRAGEAVSTPAPADTPPEPAPLLSVAHGPETVPSDEDDTDDTDAVPDIDAADEPPALVAVVETPGLTSPRPDHYDPMAAWAAGNTRRNR</sequence>